<reference evidence="9" key="1">
    <citation type="submission" date="2017-02" db="UniProtKB">
        <authorList>
            <consortium name="WormBaseParasite"/>
        </authorList>
    </citation>
    <scope>IDENTIFICATION</scope>
</reference>
<keyword evidence="5" id="KW-1133">Transmembrane helix</keyword>
<dbReference type="EMBL" id="UXUI01007162">
    <property type="protein sequence ID" value="VDD85907.1"/>
    <property type="molecule type" value="Genomic_DNA"/>
</dbReference>
<dbReference type="InterPro" id="IPR027370">
    <property type="entry name" value="Znf-RING_euk"/>
</dbReference>
<gene>
    <name evidence="7" type="ORF">EVEC_LOCUS1050</name>
</gene>
<evidence type="ECO:0000256" key="3">
    <source>
        <dbReference type="ARBA" id="ARBA00022833"/>
    </source>
</evidence>
<organism evidence="9">
    <name type="scientific">Enterobius vermicularis</name>
    <name type="common">Human pinworm</name>
    <dbReference type="NCBI Taxonomy" id="51028"/>
    <lineage>
        <taxon>Eukaryota</taxon>
        <taxon>Metazoa</taxon>
        <taxon>Ecdysozoa</taxon>
        <taxon>Nematoda</taxon>
        <taxon>Chromadorea</taxon>
        <taxon>Rhabditida</taxon>
        <taxon>Spirurina</taxon>
        <taxon>Oxyuridomorpha</taxon>
        <taxon>Oxyuroidea</taxon>
        <taxon>Oxyuridae</taxon>
        <taxon>Enterobius</taxon>
    </lineage>
</organism>
<evidence type="ECO:0000256" key="2">
    <source>
        <dbReference type="ARBA" id="ARBA00022771"/>
    </source>
</evidence>
<dbReference type="WBParaSite" id="EVEC_0000134201-mRNA-1">
    <property type="protein sequence ID" value="EVEC_0000134201-mRNA-1"/>
    <property type="gene ID" value="EVEC_0000134201"/>
</dbReference>
<keyword evidence="5" id="KW-0812">Transmembrane</keyword>
<evidence type="ECO:0000313" key="8">
    <source>
        <dbReference type="Proteomes" id="UP000274131"/>
    </source>
</evidence>
<evidence type="ECO:0000313" key="9">
    <source>
        <dbReference type="WBParaSite" id="EVEC_0000134201-mRNA-1"/>
    </source>
</evidence>
<dbReference type="Proteomes" id="UP000274131">
    <property type="component" value="Unassembled WGS sequence"/>
</dbReference>
<evidence type="ECO:0000256" key="1">
    <source>
        <dbReference type="ARBA" id="ARBA00022723"/>
    </source>
</evidence>
<name>A0A0N4UV86_ENTVE</name>
<dbReference type="SUPFAM" id="SSF57850">
    <property type="entry name" value="RING/U-box"/>
    <property type="match status" value="1"/>
</dbReference>
<dbReference type="InterPro" id="IPR017907">
    <property type="entry name" value="Znf_RING_CS"/>
</dbReference>
<dbReference type="AlphaFoldDB" id="A0A0N4UV86"/>
<sequence>MSIFQMVEFNGFKIDLLSLIPRCEICQHHFDTFLRSPQILPCSHTFCLMCISKVKNFFNAFFSCFIWILIFIRR</sequence>
<accession>A0A0N4UV86</accession>
<evidence type="ECO:0000256" key="5">
    <source>
        <dbReference type="SAM" id="Phobius"/>
    </source>
</evidence>
<dbReference type="GO" id="GO:0008270">
    <property type="term" value="F:zinc ion binding"/>
    <property type="evidence" value="ECO:0007669"/>
    <property type="project" value="UniProtKB-KW"/>
</dbReference>
<keyword evidence="3" id="KW-0862">Zinc</keyword>
<dbReference type="InterPro" id="IPR013083">
    <property type="entry name" value="Znf_RING/FYVE/PHD"/>
</dbReference>
<feature type="transmembrane region" description="Helical" evidence="5">
    <location>
        <begin position="56"/>
        <end position="72"/>
    </location>
</feature>
<dbReference type="Gene3D" id="3.30.40.10">
    <property type="entry name" value="Zinc/RING finger domain, C3HC4 (zinc finger)"/>
    <property type="match status" value="1"/>
</dbReference>
<dbReference type="OrthoDB" id="252722at2759"/>
<dbReference type="PROSITE" id="PS00518">
    <property type="entry name" value="ZF_RING_1"/>
    <property type="match status" value="1"/>
</dbReference>
<dbReference type="PROSITE" id="PS50089">
    <property type="entry name" value="ZF_RING_2"/>
    <property type="match status" value="1"/>
</dbReference>
<dbReference type="Pfam" id="PF13445">
    <property type="entry name" value="zf-RING_UBOX"/>
    <property type="match status" value="1"/>
</dbReference>
<proteinExistence type="predicted"/>
<keyword evidence="1" id="KW-0479">Metal-binding</keyword>
<keyword evidence="2 4" id="KW-0863">Zinc-finger</keyword>
<reference evidence="7 8" key="2">
    <citation type="submission" date="2018-10" db="EMBL/GenBank/DDBJ databases">
        <authorList>
            <consortium name="Pathogen Informatics"/>
        </authorList>
    </citation>
    <scope>NUCLEOTIDE SEQUENCE [LARGE SCALE GENOMIC DNA]</scope>
</reference>
<evidence type="ECO:0000313" key="7">
    <source>
        <dbReference type="EMBL" id="VDD85907.1"/>
    </source>
</evidence>
<evidence type="ECO:0000256" key="4">
    <source>
        <dbReference type="PROSITE-ProRule" id="PRU00175"/>
    </source>
</evidence>
<dbReference type="InterPro" id="IPR001841">
    <property type="entry name" value="Znf_RING"/>
</dbReference>
<keyword evidence="5" id="KW-0472">Membrane</keyword>
<keyword evidence="8" id="KW-1185">Reference proteome</keyword>
<protein>
    <submittedName>
        <fullName evidence="9">RING-type domain-containing protein</fullName>
    </submittedName>
</protein>
<evidence type="ECO:0000259" key="6">
    <source>
        <dbReference type="PROSITE" id="PS50089"/>
    </source>
</evidence>
<feature type="domain" description="RING-type" evidence="6">
    <location>
        <begin position="23"/>
        <end position="64"/>
    </location>
</feature>